<gene>
    <name evidence="2" type="ORF">ACFPYI_02005</name>
</gene>
<protein>
    <recommendedName>
        <fullName evidence="4">DUF3499 family protein</fullName>
    </recommendedName>
</protein>
<reference evidence="2 3" key="1">
    <citation type="journal article" date="2019" name="Int. J. Syst. Evol. Microbiol.">
        <title>The Global Catalogue of Microorganisms (GCM) 10K type strain sequencing project: providing services to taxonomists for standard genome sequencing and annotation.</title>
        <authorList>
            <consortium name="The Broad Institute Genomics Platform"/>
            <consortium name="The Broad Institute Genome Sequencing Center for Infectious Disease"/>
            <person name="Wu L."/>
            <person name="Ma J."/>
        </authorList>
    </citation>
    <scope>NUCLEOTIDE SEQUENCE [LARGE SCALE GENOMIC DNA]</scope>
    <source>
        <strain evidence="2 3">CGMCC 1.12543</strain>
    </source>
</reference>
<accession>A0ABD5RI64</accession>
<dbReference type="EMBL" id="JBHSQH010000001">
    <property type="protein sequence ID" value="MFC5970095.1"/>
    <property type="molecule type" value="Genomic_DNA"/>
</dbReference>
<feature type="region of interest" description="Disordered" evidence="1">
    <location>
        <begin position="62"/>
        <end position="92"/>
    </location>
</feature>
<evidence type="ECO:0000313" key="3">
    <source>
        <dbReference type="Proteomes" id="UP001596099"/>
    </source>
</evidence>
<evidence type="ECO:0008006" key="4">
    <source>
        <dbReference type="Google" id="ProtNLM"/>
    </source>
</evidence>
<comment type="caution">
    <text evidence="2">The sequence shown here is derived from an EMBL/GenBank/DDBJ whole genome shotgun (WGS) entry which is preliminary data.</text>
</comment>
<dbReference type="AlphaFoldDB" id="A0ABD5RI64"/>
<evidence type="ECO:0000256" key="1">
    <source>
        <dbReference type="SAM" id="MobiDB-lite"/>
    </source>
</evidence>
<keyword evidence="3" id="KW-1185">Reference proteome</keyword>
<evidence type="ECO:0000313" key="2">
    <source>
        <dbReference type="EMBL" id="MFC5970095.1"/>
    </source>
</evidence>
<sequence length="92" mass="10294">MSPMRVSCQAEDCSVFDVSPSELYSITIEQPVRYHDREDITPEFTLLLCEEHVHDVLDMGPVRHKTNERDEGYAATTRTGPGADDVAGGNRQ</sequence>
<dbReference type="Proteomes" id="UP001596099">
    <property type="component" value="Unassembled WGS sequence"/>
</dbReference>
<name>A0ABD5RI64_9EURY</name>
<organism evidence="2 3">
    <name type="scientific">Halomarina salina</name>
    <dbReference type="NCBI Taxonomy" id="1872699"/>
    <lineage>
        <taxon>Archaea</taxon>
        <taxon>Methanobacteriati</taxon>
        <taxon>Methanobacteriota</taxon>
        <taxon>Stenosarchaea group</taxon>
        <taxon>Halobacteria</taxon>
        <taxon>Halobacteriales</taxon>
        <taxon>Natronomonadaceae</taxon>
        <taxon>Halomarina</taxon>
    </lineage>
</organism>
<proteinExistence type="predicted"/>
<dbReference type="RefSeq" id="WP_247418752.1">
    <property type="nucleotide sequence ID" value="NZ_JALLGW010000002.1"/>
</dbReference>